<protein>
    <recommendedName>
        <fullName evidence="2">Class I SAM-dependent methyltransferase</fullName>
    </recommendedName>
</protein>
<evidence type="ECO:0000313" key="1">
    <source>
        <dbReference type="EMBL" id="KKN12331.1"/>
    </source>
</evidence>
<dbReference type="Gene3D" id="3.40.50.150">
    <property type="entry name" value="Vaccinia Virus protein VP39"/>
    <property type="match status" value="1"/>
</dbReference>
<sequence length="189" mass="21446">MQPTNYSSHTSLESVISSLYNDTASEHTIERNQCIAHAANECESAMELGVFQGSCLALIYTNLKHPKELYGIDTHTKPFLNGGLKPLFDEYSKRHGSTYEIIETSSVEKESVRSVDFLHIDSLHRPAHLAKELALHSPNIRKYIAFHDINQNNSSLGTVVKDFVKHNKEWEMAKYYDKGKCGHALIRRV</sequence>
<organism evidence="1">
    <name type="scientific">marine sediment metagenome</name>
    <dbReference type="NCBI Taxonomy" id="412755"/>
    <lineage>
        <taxon>unclassified sequences</taxon>
        <taxon>metagenomes</taxon>
        <taxon>ecological metagenomes</taxon>
    </lineage>
</organism>
<comment type="caution">
    <text evidence="1">The sequence shown here is derived from an EMBL/GenBank/DDBJ whole genome shotgun (WGS) entry which is preliminary data.</text>
</comment>
<reference evidence="1" key="1">
    <citation type="journal article" date="2015" name="Nature">
        <title>Complex archaea that bridge the gap between prokaryotes and eukaryotes.</title>
        <authorList>
            <person name="Spang A."/>
            <person name="Saw J.H."/>
            <person name="Jorgensen S.L."/>
            <person name="Zaremba-Niedzwiedzka K."/>
            <person name="Martijn J."/>
            <person name="Lind A.E."/>
            <person name="van Eijk R."/>
            <person name="Schleper C."/>
            <person name="Guy L."/>
            <person name="Ettema T.J."/>
        </authorList>
    </citation>
    <scope>NUCLEOTIDE SEQUENCE</scope>
</reference>
<gene>
    <name evidence="1" type="ORF">LCGC14_1017500</name>
</gene>
<dbReference type="AlphaFoldDB" id="A0A0F9QGP6"/>
<name>A0A0F9QGP6_9ZZZZ</name>
<dbReference type="InterPro" id="IPR029063">
    <property type="entry name" value="SAM-dependent_MTases_sf"/>
</dbReference>
<evidence type="ECO:0008006" key="2">
    <source>
        <dbReference type="Google" id="ProtNLM"/>
    </source>
</evidence>
<accession>A0A0F9QGP6</accession>
<proteinExistence type="predicted"/>
<dbReference type="EMBL" id="LAZR01004042">
    <property type="protein sequence ID" value="KKN12331.1"/>
    <property type="molecule type" value="Genomic_DNA"/>
</dbReference>